<accession>A0ABV5M0G9</accession>
<gene>
    <name evidence="1" type="ORF">ACFFTR_04565</name>
</gene>
<name>A0ABV5M0G9_9ACTN</name>
<dbReference type="EMBL" id="JBHMCA010000014">
    <property type="protein sequence ID" value="MFB9442359.1"/>
    <property type="molecule type" value="Genomic_DNA"/>
</dbReference>
<sequence>MGVAVSCPRCGGPVRAPDLMHSDWRCDADGAVLPLHIAHHIGPEIVESAKTRLVAAAQRAGDKRPTPMWCPWPLPSGWMMTGVGWVGDERSGIRATAVACSGPGVVEHGPADCLIIAEEPGIGLGTRFAGIPGTDPGPFLDGDIATTTAHARVRAAGWPLPLWMAKSPEDRCTYVGEAAGMWIYVVTWPAAAGYLLEEELDLHDLSDDVPAHLIYGAPSPYLHGQA</sequence>
<dbReference type="RefSeq" id="WP_380027163.1">
    <property type="nucleotide sequence ID" value="NZ_JBHMCA010000014.1"/>
</dbReference>
<proteinExistence type="predicted"/>
<evidence type="ECO:0000313" key="1">
    <source>
        <dbReference type="EMBL" id="MFB9442359.1"/>
    </source>
</evidence>
<comment type="caution">
    <text evidence="1">The sequence shown here is derived from an EMBL/GenBank/DDBJ whole genome shotgun (WGS) entry which is preliminary data.</text>
</comment>
<dbReference type="Pfam" id="PF20544">
    <property type="entry name" value="DUF6758"/>
    <property type="match status" value="1"/>
</dbReference>
<organism evidence="1 2">
    <name type="scientific">Dactylosporangium vinaceum</name>
    <dbReference type="NCBI Taxonomy" id="53362"/>
    <lineage>
        <taxon>Bacteria</taxon>
        <taxon>Bacillati</taxon>
        <taxon>Actinomycetota</taxon>
        <taxon>Actinomycetes</taxon>
        <taxon>Micromonosporales</taxon>
        <taxon>Micromonosporaceae</taxon>
        <taxon>Dactylosporangium</taxon>
    </lineage>
</organism>
<evidence type="ECO:0000313" key="2">
    <source>
        <dbReference type="Proteomes" id="UP001589608"/>
    </source>
</evidence>
<dbReference type="Proteomes" id="UP001589608">
    <property type="component" value="Unassembled WGS sequence"/>
</dbReference>
<keyword evidence="2" id="KW-1185">Reference proteome</keyword>
<reference evidence="1 2" key="1">
    <citation type="submission" date="2024-09" db="EMBL/GenBank/DDBJ databases">
        <authorList>
            <person name="Sun Q."/>
            <person name="Mori K."/>
        </authorList>
    </citation>
    <scope>NUCLEOTIDE SEQUENCE [LARGE SCALE GENOMIC DNA]</scope>
    <source>
        <strain evidence="1 2">JCM 3307</strain>
    </source>
</reference>
<protein>
    <submittedName>
        <fullName evidence="1">DUF6758 family protein</fullName>
    </submittedName>
</protein>
<dbReference type="InterPro" id="IPR046646">
    <property type="entry name" value="DUF6758"/>
</dbReference>